<dbReference type="Proteomes" id="UP000292445">
    <property type="component" value="Unassembled WGS sequence"/>
</dbReference>
<dbReference type="AlphaFoldDB" id="A0A4Q7NIX5"/>
<dbReference type="NCBIfam" id="TIGR00254">
    <property type="entry name" value="GGDEF"/>
    <property type="match status" value="1"/>
</dbReference>
<feature type="transmembrane region" description="Helical" evidence="3">
    <location>
        <begin position="118"/>
        <end position="138"/>
    </location>
</feature>
<comment type="caution">
    <text evidence="5">The sequence shown here is derived from an EMBL/GenBank/DDBJ whole genome shotgun (WGS) entry which is preliminary data.</text>
</comment>
<dbReference type="PANTHER" id="PTHR45138:SF9">
    <property type="entry name" value="DIGUANYLATE CYCLASE DGCM-RELATED"/>
    <property type="match status" value="1"/>
</dbReference>
<keyword evidence="3" id="KW-0812">Transmembrane</keyword>
<dbReference type="EMBL" id="SGXC01000001">
    <property type="protein sequence ID" value="RZS84772.1"/>
    <property type="molecule type" value="Genomic_DNA"/>
</dbReference>
<evidence type="ECO:0000256" key="3">
    <source>
        <dbReference type="SAM" id="Phobius"/>
    </source>
</evidence>
<feature type="transmembrane region" description="Helical" evidence="3">
    <location>
        <begin position="63"/>
        <end position="82"/>
    </location>
</feature>
<feature type="domain" description="GGDEF" evidence="4">
    <location>
        <begin position="247"/>
        <end position="375"/>
    </location>
</feature>
<dbReference type="OrthoDB" id="9813903at2"/>
<dbReference type="InterPro" id="IPR029787">
    <property type="entry name" value="Nucleotide_cyclase"/>
</dbReference>
<dbReference type="SMART" id="SM00267">
    <property type="entry name" value="GGDEF"/>
    <property type="match status" value="1"/>
</dbReference>
<evidence type="ECO:0000313" key="5">
    <source>
        <dbReference type="EMBL" id="RZS84772.1"/>
    </source>
</evidence>
<feature type="transmembrane region" description="Helical" evidence="3">
    <location>
        <begin position="150"/>
        <end position="171"/>
    </location>
</feature>
<dbReference type="PROSITE" id="PS50887">
    <property type="entry name" value="GGDEF"/>
    <property type="match status" value="1"/>
</dbReference>
<feature type="transmembrane region" description="Helical" evidence="3">
    <location>
        <begin position="94"/>
        <end position="112"/>
    </location>
</feature>
<feature type="transmembrane region" description="Helical" evidence="3">
    <location>
        <begin position="6"/>
        <end position="28"/>
    </location>
</feature>
<name>A0A4Q7NIX5_9BURK</name>
<keyword evidence="3" id="KW-0472">Membrane</keyword>
<keyword evidence="6" id="KW-1185">Reference proteome</keyword>
<gene>
    <name evidence="5" type="ORF">EV675_0791</name>
</gene>
<sequence>MSVEFVIGVLNTSMSAIFGASLLALWYYQRELGYIAILVGSYAVRILSFGSLYAAFALDQLELRMVANGLILAATALLSVAISRRLRLRPHYGSLAAIMTISLAAGCFFVFAQDNLPIRAAVINLGLAAICFVMLTDLTRRHQRTPVEQLLFAQIVIAFLSFVSRPLTFLIPWIEPAQSEAVYWIVVSISDTLICSTLAAAIFAVIAVDVMDRFKAEAQIDMLSGLFNRRGFESRAQPLLARQPGGEPAALILTDLDHFKSINDRFGHLDGDKVIRAFSDILKDKAPRDAIVGRIGGEEFAILLPAGLGAAAHAMADTARTAFKATAPGIFAHACHPTASFGIAVARTGDSLLALMERADRALYRAKNEGRDCVR</sequence>
<dbReference type="InterPro" id="IPR000160">
    <property type="entry name" value="GGDEF_dom"/>
</dbReference>
<feature type="transmembrane region" description="Helical" evidence="3">
    <location>
        <begin position="35"/>
        <end position="57"/>
    </location>
</feature>
<dbReference type="GO" id="GO:0052621">
    <property type="term" value="F:diguanylate cyclase activity"/>
    <property type="evidence" value="ECO:0007669"/>
    <property type="project" value="UniProtKB-EC"/>
</dbReference>
<protein>
    <recommendedName>
        <fullName evidence="1">diguanylate cyclase</fullName>
        <ecNumber evidence="1">2.7.7.65</ecNumber>
    </recommendedName>
</protein>
<reference evidence="5 6" key="1">
    <citation type="submission" date="2019-02" db="EMBL/GenBank/DDBJ databases">
        <title>Genomic Encyclopedia of Type Strains, Phase IV (KMG-IV): sequencing the most valuable type-strain genomes for metagenomic binning, comparative biology and taxonomic classification.</title>
        <authorList>
            <person name="Goeker M."/>
        </authorList>
    </citation>
    <scope>NUCLEOTIDE SEQUENCE [LARGE SCALE GENOMIC DNA]</scope>
    <source>
        <strain evidence="5 6">K24</strain>
    </source>
</reference>
<dbReference type="PANTHER" id="PTHR45138">
    <property type="entry name" value="REGULATORY COMPONENTS OF SENSORY TRANSDUCTION SYSTEM"/>
    <property type="match status" value="1"/>
</dbReference>
<organism evidence="5 6">
    <name type="scientific">Pigmentiphaga kullae</name>
    <dbReference type="NCBI Taxonomy" id="151784"/>
    <lineage>
        <taxon>Bacteria</taxon>
        <taxon>Pseudomonadati</taxon>
        <taxon>Pseudomonadota</taxon>
        <taxon>Betaproteobacteria</taxon>
        <taxon>Burkholderiales</taxon>
        <taxon>Alcaligenaceae</taxon>
        <taxon>Pigmentiphaga</taxon>
    </lineage>
</organism>
<dbReference type="EC" id="2.7.7.65" evidence="1"/>
<dbReference type="Gene3D" id="3.30.70.270">
    <property type="match status" value="1"/>
</dbReference>
<keyword evidence="3" id="KW-1133">Transmembrane helix</keyword>
<evidence type="ECO:0000313" key="6">
    <source>
        <dbReference type="Proteomes" id="UP000292445"/>
    </source>
</evidence>
<dbReference type="SUPFAM" id="SSF55073">
    <property type="entry name" value="Nucleotide cyclase"/>
    <property type="match status" value="1"/>
</dbReference>
<evidence type="ECO:0000259" key="4">
    <source>
        <dbReference type="PROSITE" id="PS50887"/>
    </source>
</evidence>
<dbReference type="InterPro" id="IPR050469">
    <property type="entry name" value="Diguanylate_Cyclase"/>
</dbReference>
<dbReference type="InterPro" id="IPR043128">
    <property type="entry name" value="Rev_trsase/Diguanyl_cyclase"/>
</dbReference>
<dbReference type="CDD" id="cd01949">
    <property type="entry name" value="GGDEF"/>
    <property type="match status" value="1"/>
</dbReference>
<comment type="catalytic activity">
    <reaction evidence="2">
        <text>2 GTP = 3',3'-c-di-GMP + 2 diphosphate</text>
        <dbReference type="Rhea" id="RHEA:24898"/>
        <dbReference type="ChEBI" id="CHEBI:33019"/>
        <dbReference type="ChEBI" id="CHEBI:37565"/>
        <dbReference type="ChEBI" id="CHEBI:58805"/>
        <dbReference type="EC" id="2.7.7.65"/>
    </reaction>
</comment>
<evidence type="ECO:0000256" key="2">
    <source>
        <dbReference type="ARBA" id="ARBA00034247"/>
    </source>
</evidence>
<dbReference type="RefSeq" id="WP_130356102.1">
    <property type="nucleotide sequence ID" value="NZ_SGXC01000001.1"/>
</dbReference>
<evidence type="ECO:0000256" key="1">
    <source>
        <dbReference type="ARBA" id="ARBA00012528"/>
    </source>
</evidence>
<accession>A0A4Q7NIX5</accession>
<feature type="transmembrane region" description="Helical" evidence="3">
    <location>
        <begin position="183"/>
        <end position="208"/>
    </location>
</feature>
<dbReference type="FunFam" id="3.30.70.270:FF:000001">
    <property type="entry name" value="Diguanylate cyclase domain protein"/>
    <property type="match status" value="1"/>
</dbReference>
<proteinExistence type="predicted"/>
<dbReference type="Pfam" id="PF00990">
    <property type="entry name" value="GGDEF"/>
    <property type="match status" value="1"/>
</dbReference>